<reference evidence="3" key="1">
    <citation type="submission" date="2021-12" db="EMBL/GenBank/DDBJ databases">
        <authorList>
            <person name="King R."/>
        </authorList>
    </citation>
    <scope>NUCLEOTIDE SEQUENCE</scope>
</reference>
<feature type="compositionally biased region" description="Polar residues" evidence="1">
    <location>
        <begin position="329"/>
        <end position="352"/>
    </location>
</feature>
<evidence type="ECO:0000256" key="1">
    <source>
        <dbReference type="SAM" id="MobiDB-lite"/>
    </source>
</evidence>
<feature type="region of interest" description="Disordered" evidence="1">
    <location>
        <begin position="251"/>
        <end position="359"/>
    </location>
</feature>
<gene>
    <name evidence="3" type="ORF">BEMITA_LOCUS4205</name>
</gene>
<feature type="compositionally biased region" description="Polar residues" evidence="1">
    <location>
        <begin position="311"/>
        <end position="321"/>
    </location>
</feature>
<proteinExistence type="predicted"/>
<dbReference type="AlphaFoldDB" id="A0A9P0A7D1"/>
<keyword evidence="4" id="KW-1185">Reference proteome</keyword>
<keyword evidence="2" id="KW-0472">Membrane</keyword>
<keyword evidence="2" id="KW-0812">Transmembrane</keyword>
<sequence length="359" mass="37211">EETKDLERGRLEHLDSFFFQLHKPLGPRNVYVDINTSFFWGPAAYRLWDPGRGVVLTVKSKVLIGRMAFQIILAAALISMATAQQYTYRAPQPSQKTYSQGSPGYSQKAVTYTQPAAPYAPAPAYAAGPAAAYGAAPAYPAPAPIYPQEAPAYSPGAASSSQFISFFGGHGQLYNEHSQAAAPVSPYQSESAQSDGQYAYNQESAYGGQSAGESYGEQSAAVFSAPTYSGGSFKPAASSAGSAYKSQSGGSSAYSAPTYKRASPKTPSYKGSGASSAGESGSSYGTQTESSYGASEESYGEQSSGAYKGQSGASVYSNQAAGNAGAGYSPQSGYSSAQQAKSDPSAVHSSYEFTIGSAH</sequence>
<keyword evidence="2" id="KW-1133">Transmembrane helix</keyword>
<organism evidence="3 4">
    <name type="scientific">Bemisia tabaci</name>
    <name type="common">Sweetpotato whitefly</name>
    <name type="synonym">Aleurodes tabaci</name>
    <dbReference type="NCBI Taxonomy" id="7038"/>
    <lineage>
        <taxon>Eukaryota</taxon>
        <taxon>Metazoa</taxon>
        <taxon>Ecdysozoa</taxon>
        <taxon>Arthropoda</taxon>
        <taxon>Hexapoda</taxon>
        <taxon>Insecta</taxon>
        <taxon>Pterygota</taxon>
        <taxon>Neoptera</taxon>
        <taxon>Paraneoptera</taxon>
        <taxon>Hemiptera</taxon>
        <taxon>Sternorrhyncha</taxon>
        <taxon>Aleyrodoidea</taxon>
        <taxon>Aleyrodidae</taxon>
        <taxon>Aleyrodinae</taxon>
        <taxon>Bemisia</taxon>
    </lineage>
</organism>
<feature type="non-terminal residue" evidence="3">
    <location>
        <position position="359"/>
    </location>
</feature>
<feature type="compositionally biased region" description="Low complexity" evidence="1">
    <location>
        <begin position="268"/>
        <end position="307"/>
    </location>
</feature>
<protein>
    <submittedName>
        <fullName evidence="3">Uncharacterized protein</fullName>
    </submittedName>
</protein>
<feature type="transmembrane region" description="Helical" evidence="2">
    <location>
        <begin position="67"/>
        <end position="86"/>
    </location>
</feature>
<evidence type="ECO:0000313" key="3">
    <source>
        <dbReference type="EMBL" id="CAH0384921.1"/>
    </source>
</evidence>
<evidence type="ECO:0000256" key="2">
    <source>
        <dbReference type="SAM" id="Phobius"/>
    </source>
</evidence>
<dbReference type="EMBL" id="OU963863">
    <property type="protein sequence ID" value="CAH0384921.1"/>
    <property type="molecule type" value="Genomic_DNA"/>
</dbReference>
<name>A0A9P0A7D1_BEMTA</name>
<dbReference type="Proteomes" id="UP001152759">
    <property type="component" value="Chromosome 2"/>
</dbReference>
<accession>A0A9P0A7D1</accession>
<evidence type="ECO:0000313" key="4">
    <source>
        <dbReference type="Proteomes" id="UP001152759"/>
    </source>
</evidence>